<evidence type="ECO:0000313" key="10">
    <source>
        <dbReference type="Proteomes" id="UP000629371"/>
    </source>
</evidence>
<evidence type="ECO:0000256" key="2">
    <source>
        <dbReference type="ARBA" id="ARBA00022630"/>
    </source>
</evidence>
<feature type="binding site" evidence="5">
    <location>
        <position position="211"/>
    </location>
    <ligand>
        <name>FMN</name>
        <dbReference type="ChEBI" id="CHEBI:58210"/>
    </ligand>
</feature>
<reference evidence="9 10" key="1">
    <citation type="submission" date="2021-01" db="EMBL/GenBank/DDBJ databases">
        <title>WGS of actinomycetes isolated from Thailand.</title>
        <authorList>
            <person name="Thawai C."/>
        </authorList>
    </citation>
    <scope>NUCLEOTIDE SEQUENCE [LARGE SCALE GENOMIC DNA]</scope>
    <source>
        <strain evidence="9 10">CH9-7</strain>
    </source>
</reference>
<dbReference type="GO" id="GO:0004733">
    <property type="term" value="F:pyridoxamine phosphate oxidase activity"/>
    <property type="evidence" value="ECO:0007669"/>
    <property type="project" value="UniProtKB-EC"/>
</dbReference>
<dbReference type="Pfam" id="PF10590">
    <property type="entry name" value="PNP_phzG_C"/>
    <property type="match status" value="1"/>
</dbReference>
<comment type="function">
    <text evidence="5">Catalyzes the oxidation of either pyridoxine 5'-phosphate (PNP) or pyridoxamine 5'-phosphate (PMP) into pyridoxal 5'-phosphate (PLP).</text>
</comment>
<dbReference type="InterPro" id="IPR011576">
    <property type="entry name" value="Pyridox_Oxase_N"/>
</dbReference>
<feature type="binding site" evidence="5">
    <location>
        <position position="120"/>
    </location>
    <ligand>
        <name>FMN</name>
        <dbReference type="ChEBI" id="CHEBI:58210"/>
    </ligand>
</feature>
<evidence type="ECO:0000256" key="5">
    <source>
        <dbReference type="HAMAP-Rule" id="MF_01629"/>
    </source>
</evidence>
<feature type="compositionally biased region" description="Basic and acidic residues" evidence="6">
    <location>
        <begin position="1"/>
        <end position="17"/>
    </location>
</feature>
<gene>
    <name evidence="5 9" type="primary">pdxH</name>
    <name evidence="9" type="ORF">JK360_21130</name>
</gene>
<keyword evidence="10" id="KW-1185">Reference proteome</keyword>
<comment type="similarity">
    <text evidence="1 5">Belongs to the pyridoxamine 5'-phosphate oxidase family.</text>
</comment>
<comment type="subunit">
    <text evidence="5">Homodimer.</text>
</comment>
<comment type="pathway">
    <text evidence="5">Cofactor metabolism; pyridoxal 5'-phosphate salvage; pyridoxal 5'-phosphate from pyridoxine 5'-phosphate: step 1/1.</text>
</comment>
<evidence type="ECO:0000259" key="8">
    <source>
        <dbReference type="Pfam" id="PF10590"/>
    </source>
</evidence>
<dbReference type="RefSeq" id="WP_201806776.1">
    <property type="nucleotide sequence ID" value="NZ_JAERRI010000011.1"/>
</dbReference>
<comment type="caution">
    <text evidence="9">The sequence shown here is derived from an EMBL/GenBank/DDBJ whole genome shotgun (WGS) entry which is preliminary data.</text>
</comment>
<dbReference type="PANTHER" id="PTHR10851:SF0">
    <property type="entry name" value="PYRIDOXINE-5'-PHOSPHATE OXIDASE"/>
    <property type="match status" value="1"/>
</dbReference>
<dbReference type="PROSITE" id="PS01064">
    <property type="entry name" value="PYRIDOX_OXIDASE"/>
    <property type="match status" value="1"/>
</dbReference>
<dbReference type="InterPro" id="IPR000659">
    <property type="entry name" value="Pyridox_Oxase"/>
</dbReference>
<name>A0ABS1MVS7_9ACTN</name>
<keyword evidence="2 5" id="KW-0285">Flavoprotein</keyword>
<keyword evidence="4 5" id="KW-0560">Oxidoreductase</keyword>
<dbReference type="InterPro" id="IPR019576">
    <property type="entry name" value="Pyridoxamine_oxidase_dimer_C"/>
</dbReference>
<feature type="binding site" evidence="5">
    <location>
        <position position="81"/>
    </location>
    <ligand>
        <name>substrate</name>
    </ligand>
</feature>
<comment type="catalytic activity">
    <reaction evidence="5">
        <text>pyridoxine 5'-phosphate + O2 = pyridoxal 5'-phosphate + H2O2</text>
        <dbReference type="Rhea" id="RHEA:15149"/>
        <dbReference type="ChEBI" id="CHEBI:15379"/>
        <dbReference type="ChEBI" id="CHEBI:16240"/>
        <dbReference type="ChEBI" id="CHEBI:58589"/>
        <dbReference type="ChEBI" id="CHEBI:597326"/>
        <dbReference type="EC" id="1.4.3.5"/>
    </reaction>
</comment>
<feature type="domain" description="Pyridoxine 5'-phosphate oxidase dimerisation C-terminal" evidence="8">
    <location>
        <begin position="188"/>
        <end position="240"/>
    </location>
</feature>
<feature type="domain" description="Pyridoxamine 5'-phosphate oxidase N-terminal" evidence="7">
    <location>
        <begin position="48"/>
        <end position="172"/>
    </location>
</feature>
<comment type="catalytic activity">
    <reaction evidence="5">
        <text>pyridoxamine 5'-phosphate + O2 + H2O = pyridoxal 5'-phosphate + H2O2 + NH4(+)</text>
        <dbReference type="Rhea" id="RHEA:15817"/>
        <dbReference type="ChEBI" id="CHEBI:15377"/>
        <dbReference type="ChEBI" id="CHEBI:15379"/>
        <dbReference type="ChEBI" id="CHEBI:16240"/>
        <dbReference type="ChEBI" id="CHEBI:28938"/>
        <dbReference type="ChEBI" id="CHEBI:58451"/>
        <dbReference type="ChEBI" id="CHEBI:597326"/>
        <dbReference type="EC" id="1.4.3.5"/>
    </reaction>
</comment>
<sequence length="240" mass="26907">MLQDEAVHPADAHHEIPDPSSMRAHYRAEGLAESDLAASPYDQFARWFTDATVARLHEPNAMVVSTADAAGRPSSRTVLLKGFDDRGFVFFTNYRSRKGRELAENPYVSLLFPWHPLARQVVVTGTAERIGRDETAAYFRTRPHGSQLGAWASDQSAPVASRTELEQAYQELAARYPEGEQVPAPPHWGGYRVTAETIEFWQGRHNRLHDRLRYVREKAADAGTGTGAAEIIWRVERLAP</sequence>
<feature type="region of interest" description="Disordered" evidence="6">
    <location>
        <begin position="1"/>
        <end position="23"/>
    </location>
</feature>
<dbReference type="EMBL" id="JAERRI010000011">
    <property type="protein sequence ID" value="MBL1091863.1"/>
    <property type="molecule type" value="Genomic_DNA"/>
</dbReference>
<comment type="pathway">
    <text evidence="5">Cofactor metabolism; pyridoxal 5'-phosphate salvage; pyridoxal 5'-phosphate from pyridoxamine 5'-phosphate: step 1/1.</text>
</comment>
<dbReference type="NCBIfam" id="NF004231">
    <property type="entry name" value="PRK05679.1"/>
    <property type="match status" value="1"/>
</dbReference>
<evidence type="ECO:0000259" key="7">
    <source>
        <dbReference type="Pfam" id="PF01243"/>
    </source>
</evidence>
<feature type="binding site" evidence="5">
    <location>
        <begin position="155"/>
        <end position="156"/>
    </location>
    <ligand>
        <name>FMN</name>
        <dbReference type="ChEBI" id="CHEBI:58210"/>
    </ligand>
</feature>
<feature type="binding site" evidence="5">
    <location>
        <begin position="91"/>
        <end position="92"/>
    </location>
    <ligand>
        <name>FMN</name>
        <dbReference type="ChEBI" id="CHEBI:58210"/>
    </ligand>
</feature>
<feature type="binding site" evidence="5">
    <location>
        <position position="142"/>
    </location>
    <ligand>
        <name>substrate</name>
    </ligand>
</feature>
<feature type="binding site" evidence="5">
    <location>
        <position position="201"/>
    </location>
    <ligand>
        <name>FMN</name>
        <dbReference type="ChEBI" id="CHEBI:58210"/>
    </ligand>
</feature>
<dbReference type="Pfam" id="PF01243">
    <property type="entry name" value="PNPOx_N"/>
    <property type="match status" value="1"/>
</dbReference>
<proteinExistence type="inferred from homology"/>
<dbReference type="HAMAP" id="MF_01629">
    <property type="entry name" value="PdxH"/>
    <property type="match status" value="1"/>
</dbReference>
<dbReference type="InterPro" id="IPR012349">
    <property type="entry name" value="Split_barrel_FMN-bd"/>
</dbReference>
<dbReference type="PIRSF" id="PIRSF000190">
    <property type="entry name" value="Pyd_amn-ph_oxd"/>
    <property type="match status" value="1"/>
</dbReference>
<dbReference type="SUPFAM" id="SSF50475">
    <property type="entry name" value="FMN-binding split barrel"/>
    <property type="match status" value="1"/>
</dbReference>
<keyword evidence="3 5" id="KW-0288">FMN</keyword>
<dbReference type="NCBIfam" id="TIGR00558">
    <property type="entry name" value="pdxH"/>
    <property type="match status" value="1"/>
</dbReference>
<dbReference type="EC" id="1.4.3.5" evidence="5"/>
<dbReference type="InterPro" id="IPR019740">
    <property type="entry name" value="Pyridox_Oxase_CS"/>
</dbReference>
<evidence type="ECO:0000256" key="1">
    <source>
        <dbReference type="ARBA" id="ARBA00007301"/>
    </source>
</evidence>
<protein>
    <recommendedName>
        <fullName evidence="5">Pyridoxine/pyridoxamine 5'-phosphate oxidase</fullName>
        <ecNumber evidence="5">1.4.3.5</ecNumber>
    </recommendedName>
    <alternativeName>
        <fullName evidence="5">PNP/PMP oxidase</fullName>
        <shortName evidence="5">PNPOx</shortName>
    </alternativeName>
    <alternativeName>
        <fullName evidence="5">Pyridoxal 5'-phosphate synthase</fullName>
    </alternativeName>
</protein>
<evidence type="ECO:0000256" key="6">
    <source>
        <dbReference type="SAM" id="MobiDB-lite"/>
    </source>
</evidence>
<dbReference type="PANTHER" id="PTHR10851">
    <property type="entry name" value="PYRIDOXINE-5-PHOSPHATE OXIDASE"/>
    <property type="match status" value="1"/>
</dbReference>
<accession>A0ABS1MVS7</accession>
<feature type="binding site" evidence="5">
    <location>
        <position position="98"/>
    </location>
    <ligand>
        <name>FMN</name>
        <dbReference type="ChEBI" id="CHEBI:58210"/>
    </ligand>
</feature>
<feature type="binding site" evidence="5">
    <location>
        <position position="97"/>
    </location>
    <ligand>
        <name>FMN</name>
        <dbReference type="ChEBI" id="CHEBI:58210"/>
    </ligand>
</feature>
<feature type="binding site" evidence="5">
    <location>
        <position position="138"/>
    </location>
    <ligand>
        <name>substrate</name>
    </ligand>
</feature>
<evidence type="ECO:0000313" key="9">
    <source>
        <dbReference type="EMBL" id="MBL1091863.1"/>
    </source>
</evidence>
<evidence type="ECO:0000256" key="4">
    <source>
        <dbReference type="ARBA" id="ARBA00023002"/>
    </source>
</evidence>
<organism evidence="9 10">
    <name type="scientific">Streptomyces siderophoricus</name>
    <dbReference type="NCBI Taxonomy" id="2802281"/>
    <lineage>
        <taxon>Bacteria</taxon>
        <taxon>Bacillati</taxon>
        <taxon>Actinomycetota</taxon>
        <taxon>Actinomycetes</taxon>
        <taxon>Kitasatosporales</taxon>
        <taxon>Streptomycetaceae</taxon>
        <taxon>Streptomyces</taxon>
    </lineage>
</organism>
<feature type="binding site" evidence="5">
    <location>
        <begin position="207"/>
        <end position="209"/>
    </location>
    <ligand>
        <name>substrate</name>
    </ligand>
</feature>
<keyword evidence="5" id="KW-0664">Pyridoxine biosynthesis</keyword>
<feature type="binding site" evidence="5">
    <location>
        <position position="146"/>
    </location>
    <ligand>
        <name>substrate</name>
    </ligand>
</feature>
<feature type="binding site" evidence="5">
    <location>
        <begin position="76"/>
        <end position="81"/>
    </location>
    <ligand>
        <name>FMN</name>
        <dbReference type="ChEBI" id="CHEBI:58210"/>
    </ligand>
</feature>
<evidence type="ECO:0000256" key="3">
    <source>
        <dbReference type="ARBA" id="ARBA00022643"/>
    </source>
</evidence>
<dbReference type="Gene3D" id="2.30.110.10">
    <property type="entry name" value="Electron Transport, Fmn-binding Protein, Chain A"/>
    <property type="match status" value="1"/>
</dbReference>
<comment type="cofactor">
    <cofactor evidence="5">
        <name>FMN</name>
        <dbReference type="ChEBI" id="CHEBI:58210"/>
    </cofactor>
    <text evidence="5">Binds 1 FMN per subunit.</text>
</comment>
<dbReference type="Proteomes" id="UP000629371">
    <property type="component" value="Unassembled WGS sequence"/>
</dbReference>